<dbReference type="EnsemblPlants" id="AVESA.00010b.r2.2AG0242300.1">
    <property type="protein sequence ID" value="AVESA.00010b.r2.2AG0242300.1.CDS.1"/>
    <property type="gene ID" value="AVESA.00010b.r2.2AG0242300"/>
</dbReference>
<accession>A0ACD5UGB6</accession>
<dbReference type="Proteomes" id="UP001732700">
    <property type="component" value="Chromosome 2A"/>
</dbReference>
<evidence type="ECO:0000313" key="2">
    <source>
        <dbReference type="Proteomes" id="UP001732700"/>
    </source>
</evidence>
<keyword evidence="2" id="KW-1185">Reference proteome</keyword>
<organism evidence="1 2">
    <name type="scientific">Avena sativa</name>
    <name type="common">Oat</name>
    <dbReference type="NCBI Taxonomy" id="4498"/>
    <lineage>
        <taxon>Eukaryota</taxon>
        <taxon>Viridiplantae</taxon>
        <taxon>Streptophyta</taxon>
        <taxon>Embryophyta</taxon>
        <taxon>Tracheophyta</taxon>
        <taxon>Spermatophyta</taxon>
        <taxon>Magnoliopsida</taxon>
        <taxon>Liliopsida</taxon>
        <taxon>Poales</taxon>
        <taxon>Poaceae</taxon>
        <taxon>BOP clade</taxon>
        <taxon>Pooideae</taxon>
        <taxon>Poodae</taxon>
        <taxon>Poeae</taxon>
        <taxon>Poeae Chloroplast Group 1 (Aveneae type)</taxon>
        <taxon>Aveninae</taxon>
        <taxon>Avena</taxon>
    </lineage>
</organism>
<reference evidence="1" key="1">
    <citation type="submission" date="2021-05" db="EMBL/GenBank/DDBJ databases">
        <authorList>
            <person name="Scholz U."/>
            <person name="Mascher M."/>
            <person name="Fiebig A."/>
        </authorList>
    </citation>
    <scope>NUCLEOTIDE SEQUENCE [LARGE SCALE GENOMIC DNA]</scope>
</reference>
<evidence type="ECO:0000313" key="1">
    <source>
        <dbReference type="EnsemblPlants" id="AVESA.00010b.r2.2AG0242300.1.CDS.1"/>
    </source>
</evidence>
<reference evidence="1" key="2">
    <citation type="submission" date="2025-09" db="UniProtKB">
        <authorList>
            <consortium name="EnsemblPlants"/>
        </authorList>
    </citation>
    <scope>IDENTIFICATION</scope>
</reference>
<sequence length="200" mass="22582">MHSFGTPSADPIVDAFLDEGLPIDPFFDEATNARIASLQNEVDQLEINNARDEKRKQISLQQLKNIQDEKPGMIANYVISKEQDLNLEHLSKLFNELMRVQEDITHHLSPVNHGQEPNTDGPNISQIRMPLVGPSLDKVHSTSQFLSSHYIPPQVYPPIQVPSTQNQTWGPHFPIHVPQIFQPAPPHQVQELSPPLQPHL</sequence>
<proteinExistence type="predicted"/>
<protein>
    <submittedName>
        <fullName evidence="1">Uncharacterized protein</fullName>
    </submittedName>
</protein>
<name>A0ACD5UGB6_AVESA</name>